<dbReference type="GO" id="GO:0071555">
    <property type="term" value="P:cell wall organization"/>
    <property type="evidence" value="ECO:0007669"/>
    <property type="project" value="UniProtKB-KW"/>
</dbReference>
<dbReference type="Pfam" id="PF01820">
    <property type="entry name" value="Dala_Dala_lig_N"/>
    <property type="match status" value="2"/>
</dbReference>
<evidence type="ECO:0000259" key="14">
    <source>
        <dbReference type="PROSITE" id="PS50975"/>
    </source>
</evidence>
<comment type="similarity">
    <text evidence="2 10">Belongs to the D-alanine--D-alanine ligase family.</text>
</comment>
<keyword evidence="16" id="KW-1185">Reference proteome</keyword>
<dbReference type="GO" id="GO:0005737">
    <property type="term" value="C:cytoplasm"/>
    <property type="evidence" value="ECO:0007669"/>
    <property type="project" value="UniProtKB-SubCell"/>
</dbReference>
<keyword evidence="6 13" id="KW-0067">ATP-binding</keyword>
<evidence type="ECO:0000256" key="7">
    <source>
        <dbReference type="ARBA" id="ARBA00022960"/>
    </source>
</evidence>
<dbReference type="PROSITE" id="PS00844">
    <property type="entry name" value="DALA_DALA_LIGASE_2"/>
    <property type="match status" value="1"/>
</dbReference>
<dbReference type="GO" id="GO:0008716">
    <property type="term" value="F:D-alanine-D-alanine ligase activity"/>
    <property type="evidence" value="ECO:0007669"/>
    <property type="project" value="UniProtKB-UniRule"/>
</dbReference>
<dbReference type="EMBL" id="RZGZ01000008">
    <property type="protein sequence ID" value="RUQ96787.1"/>
    <property type="molecule type" value="Genomic_DNA"/>
</dbReference>
<dbReference type="Pfam" id="PF07478">
    <property type="entry name" value="Dala_Dala_lig_C"/>
    <property type="match status" value="1"/>
</dbReference>
<keyword evidence="12" id="KW-0460">Magnesium</keyword>
<evidence type="ECO:0000256" key="13">
    <source>
        <dbReference type="PROSITE-ProRule" id="PRU00409"/>
    </source>
</evidence>
<dbReference type="Gene3D" id="3.30.1490.20">
    <property type="entry name" value="ATP-grasp fold, A domain"/>
    <property type="match status" value="1"/>
</dbReference>
<evidence type="ECO:0000256" key="3">
    <source>
        <dbReference type="ARBA" id="ARBA00022490"/>
    </source>
</evidence>
<dbReference type="InterPro" id="IPR011095">
    <property type="entry name" value="Dala_Dala_lig_C"/>
</dbReference>
<keyword evidence="8 10" id="KW-0573">Peptidoglycan synthesis</keyword>
<evidence type="ECO:0000313" key="15">
    <source>
        <dbReference type="EMBL" id="RUQ96787.1"/>
    </source>
</evidence>
<evidence type="ECO:0000256" key="12">
    <source>
        <dbReference type="PIRSR" id="PIRSR039102-3"/>
    </source>
</evidence>
<name>A0A3S0X3I7_9MICO</name>
<evidence type="ECO:0000256" key="4">
    <source>
        <dbReference type="ARBA" id="ARBA00022598"/>
    </source>
</evidence>
<sequence length="339" mass="35073">MTRPAVAVIAGGRNSEHDVSLASAAGIRRALAEDHDVLDVRIGRDGSWTIGGQRRVTVAEAVAELRRTDVAFPALHGVNGEDGAIAGFLETIGVPYVGSGVIASALAMDKRATKLVAASVGVRVARDISVDDVRRRRCLPAIVKPVTGGSSHGVSLVRTHAELGRALAALGAVTDESGASSGEGAGGGASARAIDGDGLAGVMIEEVIVGREIDVAVLEEADGSLSVAPALEIPRSPGAVFDVEAKYGGDPGFVVPAQLAPEQLDTVSAAAMAIFRALGCRGLARVDFFLDDRGFVFNEVNTMPGMTEHSQLPAMVRAAGMTYTDLIRSLVEVARHRRP</sequence>
<protein>
    <recommendedName>
        <fullName evidence="10">D-alanine--D-alanine ligase</fullName>
        <ecNumber evidence="10">6.3.2.4</ecNumber>
    </recommendedName>
    <alternativeName>
        <fullName evidence="10">D-Ala-D-Ala ligase</fullName>
    </alternativeName>
    <alternativeName>
        <fullName evidence="10">D-alanylalanine synthetase</fullName>
    </alternativeName>
</protein>
<dbReference type="SUPFAM" id="SSF56059">
    <property type="entry name" value="Glutathione synthetase ATP-binding domain-like"/>
    <property type="match status" value="1"/>
</dbReference>
<dbReference type="GO" id="GO:0005524">
    <property type="term" value="F:ATP binding"/>
    <property type="evidence" value="ECO:0007669"/>
    <property type="project" value="UniProtKB-UniRule"/>
</dbReference>
<dbReference type="AlphaFoldDB" id="A0A3S0X3I7"/>
<dbReference type="EC" id="6.3.2.4" evidence="10"/>
<dbReference type="PROSITE" id="PS00843">
    <property type="entry name" value="DALA_DALA_LIGASE_1"/>
    <property type="match status" value="1"/>
</dbReference>
<keyword evidence="12" id="KW-0479">Metal-binding</keyword>
<dbReference type="PIRSF" id="PIRSF039102">
    <property type="entry name" value="Ddl/VanB"/>
    <property type="match status" value="1"/>
</dbReference>
<feature type="domain" description="ATP-grasp" evidence="14">
    <location>
        <begin position="114"/>
        <end position="332"/>
    </location>
</feature>
<gene>
    <name evidence="10" type="primary">ddl</name>
    <name evidence="15" type="ORF">ELQ94_17085</name>
</gene>
<dbReference type="Gene3D" id="3.30.470.20">
    <property type="entry name" value="ATP-grasp fold, B domain"/>
    <property type="match status" value="1"/>
</dbReference>
<dbReference type="Gene3D" id="3.40.50.20">
    <property type="match status" value="1"/>
</dbReference>
<dbReference type="InterPro" id="IPR011761">
    <property type="entry name" value="ATP-grasp"/>
</dbReference>
<dbReference type="InterPro" id="IPR011127">
    <property type="entry name" value="Dala_Dala_lig_N"/>
</dbReference>
<dbReference type="GO" id="GO:0009252">
    <property type="term" value="P:peptidoglycan biosynthetic process"/>
    <property type="evidence" value="ECO:0007669"/>
    <property type="project" value="UniProtKB-UniRule"/>
</dbReference>
<keyword evidence="3 10" id="KW-0963">Cytoplasm</keyword>
<comment type="pathway">
    <text evidence="10">Cell wall biogenesis; peptidoglycan biosynthesis.</text>
</comment>
<keyword evidence="5 13" id="KW-0547">Nucleotide-binding</keyword>
<accession>A0A3S0X3I7</accession>
<dbReference type="PANTHER" id="PTHR23132">
    <property type="entry name" value="D-ALANINE--D-ALANINE LIGASE"/>
    <property type="match status" value="1"/>
</dbReference>
<evidence type="ECO:0000256" key="11">
    <source>
        <dbReference type="PIRSR" id="PIRSR039102-1"/>
    </source>
</evidence>
<dbReference type="UniPathway" id="UPA00219"/>
<feature type="active site" evidence="11">
    <location>
        <position position="150"/>
    </location>
</feature>
<feature type="active site" evidence="11">
    <location>
        <position position="310"/>
    </location>
</feature>
<feature type="binding site" evidence="12">
    <location>
        <position position="287"/>
    </location>
    <ligand>
        <name>Mg(2+)</name>
        <dbReference type="ChEBI" id="CHEBI:18420"/>
        <label>1</label>
    </ligand>
</feature>
<dbReference type="GO" id="GO:0046872">
    <property type="term" value="F:metal ion binding"/>
    <property type="evidence" value="ECO:0007669"/>
    <property type="project" value="UniProtKB-KW"/>
</dbReference>
<evidence type="ECO:0000256" key="6">
    <source>
        <dbReference type="ARBA" id="ARBA00022840"/>
    </source>
</evidence>
<dbReference type="OrthoDB" id="9813261at2"/>
<reference evidence="15 16" key="1">
    <citation type="submission" date="2018-12" db="EMBL/GenBank/DDBJ databases">
        <authorList>
            <person name="Li F."/>
        </authorList>
    </citation>
    <scope>NUCLEOTIDE SEQUENCE [LARGE SCALE GENOMIC DNA]</scope>
    <source>
        <strain evidence="15 16">EGI 6500705</strain>
    </source>
</reference>
<evidence type="ECO:0000313" key="16">
    <source>
        <dbReference type="Proteomes" id="UP000274909"/>
    </source>
</evidence>
<dbReference type="InterPro" id="IPR005905">
    <property type="entry name" value="D_ala_D_ala"/>
</dbReference>
<keyword evidence="9 10" id="KW-0961">Cell wall biogenesis/degradation</keyword>
<feature type="binding site" evidence="12">
    <location>
        <position position="299"/>
    </location>
    <ligand>
        <name>Mg(2+)</name>
        <dbReference type="ChEBI" id="CHEBI:18420"/>
        <label>1</label>
    </ligand>
</feature>
<evidence type="ECO:0000256" key="5">
    <source>
        <dbReference type="ARBA" id="ARBA00022741"/>
    </source>
</evidence>
<feature type="binding site" evidence="12">
    <location>
        <position position="299"/>
    </location>
    <ligand>
        <name>Mg(2+)</name>
        <dbReference type="ChEBI" id="CHEBI:18420"/>
        <label>2</label>
    </ligand>
</feature>
<evidence type="ECO:0000256" key="10">
    <source>
        <dbReference type="HAMAP-Rule" id="MF_00047"/>
    </source>
</evidence>
<dbReference type="PROSITE" id="PS50975">
    <property type="entry name" value="ATP_GRASP"/>
    <property type="match status" value="1"/>
</dbReference>
<comment type="catalytic activity">
    <reaction evidence="10">
        <text>2 D-alanine + ATP = D-alanyl-D-alanine + ADP + phosphate + H(+)</text>
        <dbReference type="Rhea" id="RHEA:11224"/>
        <dbReference type="ChEBI" id="CHEBI:15378"/>
        <dbReference type="ChEBI" id="CHEBI:30616"/>
        <dbReference type="ChEBI" id="CHEBI:43474"/>
        <dbReference type="ChEBI" id="CHEBI:57416"/>
        <dbReference type="ChEBI" id="CHEBI:57822"/>
        <dbReference type="ChEBI" id="CHEBI:456216"/>
        <dbReference type="EC" id="6.3.2.4"/>
    </reaction>
</comment>
<comment type="function">
    <text evidence="10">Cell wall formation.</text>
</comment>
<evidence type="ECO:0000256" key="2">
    <source>
        <dbReference type="ARBA" id="ARBA00010871"/>
    </source>
</evidence>
<evidence type="ECO:0000256" key="9">
    <source>
        <dbReference type="ARBA" id="ARBA00023316"/>
    </source>
</evidence>
<comment type="subcellular location">
    <subcellularLocation>
        <location evidence="1 10">Cytoplasm</location>
    </subcellularLocation>
</comment>
<dbReference type="HAMAP" id="MF_00047">
    <property type="entry name" value="Dala_Dala_lig"/>
    <property type="match status" value="1"/>
</dbReference>
<dbReference type="SUPFAM" id="SSF52440">
    <property type="entry name" value="PreATP-grasp domain"/>
    <property type="match status" value="1"/>
</dbReference>
<dbReference type="InterPro" id="IPR000291">
    <property type="entry name" value="D-Ala_lig_Van_CS"/>
</dbReference>
<evidence type="ECO:0000256" key="1">
    <source>
        <dbReference type="ARBA" id="ARBA00004496"/>
    </source>
</evidence>
<keyword evidence="4 10" id="KW-0436">Ligase</keyword>
<comment type="cofactor">
    <cofactor evidence="12">
        <name>Mg(2+)</name>
        <dbReference type="ChEBI" id="CHEBI:18420"/>
    </cofactor>
    <cofactor evidence="12">
        <name>Mn(2+)</name>
        <dbReference type="ChEBI" id="CHEBI:29035"/>
    </cofactor>
    <text evidence="12">Binds 2 magnesium or manganese ions per subunit.</text>
</comment>
<organism evidence="15 16">
    <name type="scientific">Labedella endophytica</name>
    <dbReference type="NCBI Taxonomy" id="1523160"/>
    <lineage>
        <taxon>Bacteria</taxon>
        <taxon>Bacillati</taxon>
        <taxon>Actinomycetota</taxon>
        <taxon>Actinomycetes</taxon>
        <taxon>Micrococcales</taxon>
        <taxon>Microbacteriaceae</taxon>
        <taxon>Labedella</taxon>
    </lineage>
</organism>
<feature type="binding site" evidence="12">
    <location>
        <position position="301"/>
    </location>
    <ligand>
        <name>Mg(2+)</name>
        <dbReference type="ChEBI" id="CHEBI:18420"/>
        <label>2</label>
    </ligand>
</feature>
<dbReference type="InterPro" id="IPR013815">
    <property type="entry name" value="ATP_grasp_subdomain_1"/>
</dbReference>
<evidence type="ECO:0000256" key="8">
    <source>
        <dbReference type="ARBA" id="ARBA00022984"/>
    </source>
</evidence>
<proteinExistence type="inferred from homology"/>
<feature type="active site" evidence="11">
    <location>
        <position position="16"/>
    </location>
</feature>
<dbReference type="RefSeq" id="WP_127051591.1">
    <property type="nucleotide sequence ID" value="NZ_RZGZ01000008.1"/>
</dbReference>
<keyword evidence="7 10" id="KW-0133">Cell shape</keyword>
<keyword evidence="12" id="KW-0464">Manganese</keyword>
<dbReference type="InterPro" id="IPR016185">
    <property type="entry name" value="PreATP-grasp_dom_sf"/>
</dbReference>
<dbReference type="Proteomes" id="UP000274909">
    <property type="component" value="Unassembled WGS sequence"/>
</dbReference>
<dbReference type="PANTHER" id="PTHR23132:SF23">
    <property type="entry name" value="D-ALANINE--D-ALANINE LIGASE B"/>
    <property type="match status" value="1"/>
</dbReference>
<dbReference type="GO" id="GO:0008360">
    <property type="term" value="P:regulation of cell shape"/>
    <property type="evidence" value="ECO:0007669"/>
    <property type="project" value="UniProtKB-KW"/>
</dbReference>
<comment type="caution">
    <text evidence="15">The sequence shown here is derived from an EMBL/GenBank/DDBJ whole genome shotgun (WGS) entry which is preliminary data.</text>
</comment>